<keyword evidence="2" id="KW-1185">Reference proteome</keyword>
<protein>
    <submittedName>
        <fullName evidence="1">PiggyBac transposable element-derived protein 3</fullName>
    </submittedName>
</protein>
<comment type="caution">
    <text evidence="1">The sequence shown here is derived from an EMBL/GenBank/DDBJ whole genome shotgun (WGS) entry which is preliminary data.</text>
</comment>
<dbReference type="STRING" id="144512.A0A0V0STY3"/>
<sequence>MVDFISANSAVQAHQLCFDNFFTSYDLLVKLTDSGMRANGTTRGSFDYRSDGKFYVAKWHDNSLLTVASSWQTQATANHN</sequence>
<proteinExistence type="predicted"/>
<name>A0A0V0STY3_9BILA</name>
<dbReference type="EMBL" id="JYDJ01002726">
    <property type="protein sequence ID" value="KRX30107.1"/>
    <property type="molecule type" value="Genomic_DNA"/>
</dbReference>
<dbReference type="AlphaFoldDB" id="A0A0V0STY3"/>
<gene>
    <name evidence="1" type="primary">PGBD3</name>
    <name evidence="1" type="ORF">T05_2375</name>
</gene>
<dbReference type="Proteomes" id="UP000055048">
    <property type="component" value="Unassembled WGS sequence"/>
</dbReference>
<accession>A0A0V0STY3</accession>
<organism evidence="1 2">
    <name type="scientific">Trichinella murrelli</name>
    <dbReference type="NCBI Taxonomy" id="144512"/>
    <lineage>
        <taxon>Eukaryota</taxon>
        <taxon>Metazoa</taxon>
        <taxon>Ecdysozoa</taxon>
        <taxon>Nematoda</taxon>
        <taxon>Enoplea</taxon>
        <taxon>Dorylaimia</taxon>
        <taxon>Trichinellida</taxon>
        <taxon>Trichinellidae</taxon>
        <taxon>Trichinella</taxon>
    </lineage>
</organism>
<reference evidence="1 2" key="1">
    <citation type="submission" date="2015-01" db="EMBL/GenBank/DDBJ databases">
        <title>Evolution of Trichinella species and genotypes.</title>
        <authorList>
            <person name="Korhonen P.K."/>
            <person name="Edoardo P."/>
            <person name="Giuseppe L.R."/>
            <person name="Gasser R.B."/>
        </authorList>
    </citation>
    <scope>NUCLEOTIDE SEQUENCE [LARGE SCALE GENOMIC DNA]</scope>
    <source>
        <strain evidence="1">ISS417</strain>
    </source>
</reference>
<evidence type="ECO:0000313" key="2">
    <source>
        <dbReference type="Proteomes" id="UP000055048"/>
    </source>
</evidence>
<evidence type="ECO:0000313" key="1">
    <source>
        <dbReference type="EMBL" id="KRX30107.1"/>
    </source>
</evidence>